<dbReference type="GO" id="GO:0015031">
    <property type="term" value="P:protein transport"/>
    <property type="evidence" value="ECO:0007669"/>
    <property type="project" value="UniProtKB-KW"/>
</dbReference>
<evidence type="ECO:0000256" key="5">
    <source>
        <dbReference type="ARBA" id="ARBA00022692"/>
    </source>
</evidence>
<name>A0A830D793_9LAMI</name>
<keyword evidence="5" id="KW-0812">Transmembrane</keyword>
<evidence type="ECO:0000256" key="7">
    <source>
        <dbReference type="ARBA" id="ARBA00022989"/>
    </source>
</evidence>
<evidence type="ECO:0000256" key="6">
    <source>
        <dbReference type="ARBA" id="ARBA00022927"/>
    </source>
</evidence>
<dbReference type="OrthoDB" id="886087at2759"/>
<organism evidence="10 11">
    <name type="scientific">Phtheirospermum japonicum</name>
    <dbReference type="NCBI Taxonomy" id="374723"/>
    <lineage>
        <taxon>Eukaryota</taxon>
        <taxon>Viridiplantae</taxon>
        <taxon>Streptophyta</taxon>
        <taxon>Embryophyta</taxon>
        <taxon>Tracheophyta</taxon>
        <taxon>Spermatophyta</taxon>
        <taxon>Magnoliopsida</taxon>
        <taxon>eudicotyledons</taxon>
        <taxon>Gunneridae</taxon>
        <taxon>Pentapetalae</taxon>
        <taxon>asterids</taxon>
        <taxon>lamiids</taxon>
        <taxon>Lamiales</taxon>
        <taxon>Orobanchaceae</taxon>
        <taxon>Orobanchaceae incertae sedis</taxon>
        <taxon>Phtheirospermum</taxon>
    </lineage>
</organism>
<accession>A0A830D793</accession>
<keyword evidence="7" id="KW-0472">Membrane</keyword>
<reference evidence="10" key="1">
    <citation type="submission" date="2020-07" db="EMBL/GenBank/DDBJ databases">
        <title>Ethylene signaling mediates host invasion by parasitic plants.</title>
        <authorList>
            <person name="Yoshida S."/>
        </authorList>
    </citation>
    <scope>NUCLEOTIDE SEQUENCE</scope>
    <source>
        <strain evidence="10">Okayama</strain>
    </source>
</reference>
<comment type="similarity">
    <text evidence="2">Belongs to the TIC214 family.</text>
</comment>
<keyword evidence="6" id="KW-0813">Transport</keyword>
<feature type="compositionally biased region" description="Basic residues" evidence="9">
    <location>
        <begin position="269"/>
        <end position="278"/>
    </location>
</feature>
<comment type="caution">
    <text evidence="10">The sequence shown here is derived from an EMBL/GenBank/DDBJ whole genome shotgun (WGS) entry which is preliminary data.</text>
</comment>
<protein>
    <recommendedName>
        <fullName evidence="4">Protein TIC 214</fullName>
    </recommendedName>
    <alternativeName>
        <fullName evidence="8">Translocon at the inner envelope membrane of chloroplasts 214</fullName>
    </alternativeName>
</protein>
<sequence length="278" mass="32598">MPVDHEIRSRKGKSVVIFTANKEDSDHFRRGIIKGSMRSQRRKIVILELFQANAHSPLFLDRIQKKPLSFFDISALIKLTFRNRVGEGEALKFLEYIEEQTKKEEKKEKNKRKENARIEIAEAWDTILLAQVIRGCMLLTQSIFRKYILLPSFIIAKNIVRILLFQLPEWFEDFHEWDREVHVKCTYNGVPLSETEFPKNWLTDGIQIKILFPFCLKPWNKSKLGSSQKDLMKKKKQKSFCLFFKQFGIPPPPPPPPRCPSSPSMVTHCPKKKKKKSQ</sequence>
<evidence type="ECO:0000256" key="2">
    <source>
        <dbReference type="ARBA" id="ARBA00009956"/>
    </source>
</evidence>
<keyword evidence="7" id="KW-1133">Transmembrane helix</keyword>
<dbReference type="PANTHER" id="PTHR33163">
    <property type="entry name" value="PROTEIN TIC 214-RELATED"/>
    <property type="match status" value="1"/>
</dbReference>
<dbReference type="Proteomes" id="UP000653305">
    <property type="component" value="Unassembled WGS sequence"/>
</dbReference>
<dbReference type="InterPro" id="IPR008896">
    <property type="entry name" value="TIC214"/>
</dbReference>
<dbReference type="EMBL" id="BMAC01000907">
    <property type="protein sequence ID" value="GFQ04094.1"/>
    <property type="molecule type" value="Genomic_DNA"/>
</dbReference>
<gene>
    <name evidence="10" type="ORF">PHJA_002553300</name>
</gene>
<comment type="subcellular location">
    <subcellularLocation>
        <location evidence="1">Plastid membrane</location>
        <topology evidence="1">Multi-pass membrane protein</topology>
    </subcellularLocation>
</comment>
<dbReference type="AlphaFoldDB" id="A0A830D793"/>
<evidence type="ECO:0000256" key="1">
    <source>
        <dbReference type="ARBA" id="ARBA00004446"/>
    </source>
</evidence>
<evidence type="ECO:0000256" key="3">
    <source>
        <dbReference type="ARBA" id="ARBA00011510"/>
    </source>
</evidence>
<evidence type="ECO:0000256" key="4">
    <source>
        <dbReference type="ARBA" id="ARBA00016640"/>
    </source>
</evidence>
<evidence type="ECO:0000256" key="8">
    <source>
        <dbReference type="ARBA" id="ARBA00029978"/>
    </source>
</evidence>
<feature type="compositionally biased region" description="Pro residues" evidence="9">
    <location>
        <begin position="249"/>
        <end position="260"/>
    </location>
</feature>
<comment type="subunit">
    <text evidence="3">Part of the Tic complex.</text>
</comment>
<evidence type="ECO:0000313" key="10">
    <source>
        <dbReference type="EMBL" id="GFQ04094.1"/>
    </source>
</evidence>
<keyword evidence="11" id="KW-1185">Reference proteome</keyword>
<dbReference type="PANTHER" id="PTHR33163:SF40">
    <property type="entry name" value="PROTEIN TIC 214"/>
    <property type="match status" value="1"/>
</dbReference>
<feature type="region of interest" description="Disordered" evidence="9">
    <location>
        <begin position="247"/>
        <end position="278"/>
    </location>
</feature>
<dbReference type="GO" id="GO:0042170">
    <property type="term" value="C:plastid membrane"/>
    <property type="evidence" value="ECO:0007669"/>
    <property type="project" value="UniProtKB-SubCell"/>
</dbReference>
<dbReference type="Pfam" id="PF05758">
    <property type="entry name" value="Ycf1"/>
    <property type="match status" value="1"/>
</dbReference>
<evidence type="ECO:0000313" key="11">
    <source>
        <dbReference type="Proteomes" id="UP000653305"/>
    </source>
</evidence>
<keyword evidence="6" id="KW-0653">Protein transport</keyword>
<proteinExistence type="inferred from homology"/>
<evidence type="ECO:0000256" key="9">
    <source>
        <dbReference type="SAM" id="MobiDB-lite"/>
    </source>
</evidence>